<dbReference type="InterPro" id="IPR000719">
    <property type="entry name" value="Prot_kinase_dom"/>
</dbReference>
<dbReference type="PROSITE" id="PS00108">
    <property type="entry name" value="PROTEIN_KINASE_ST"/>
    <property type="match status" value="1"/>
</dbReference>
<evidence type="ECO:0000256" key="2">
    <source>
        <dbReference type="ARBA" id="ARBA00022741"/>
    </source>
</evidence>
<name>A0A914DEP9_9BILA</name>
<proteinExistence type="inferred from homology"/>
<evidence type="ECO:0000313" key="11">
    <source>
        <dbReference type="Proteomes" id="UP000887540"/>
    </source>
</evidence>
<evidence type="ECO:0000256" key="7">
    <source>
        <dbReference type="ARBA" id="ARBA00049014"/>
    </source>
</evidence>
<dbReference type="EC" id="2.7.12.2" evidence="6"/>
<dbReference type="PANTHER" id="PTHR48013:SF9">
    <property type="entry name" value="DUAL SPECIFICITY MITOGEN-ACTIVATED PROTEIN KINASE KINASE 5"/>
    <property type="match status" value="1"/>
</dbReference>
<comment type="catalytic activity">
    <reaction evidence="8">
        <text>L-threonyl-[protein] + ATP = O-phospho-L-threonyl-[protein] + ADP + H(+)</text>
        <dbReference type="Rhea" id="RHEA:46608"/>
        <dbReference type="Rhea" id="RHEA-COMP:11060"/>
        <dbReference type="Rhea" id="RHEA-COMP:11605"/>
        <dbReference type="ChEBI" id="CHEBI:15378"/>
        <dbReference type="ChEBI" id="CHEBI:30013"/>
        <dbReference type="ChEBI" id="CHEBI:30616"/>
        <dbReference type="ChEBI" id="CHEBI:61977"/>
        <dbReference type="ChEBI" id="CHEBI:456216"/>
        <dbReference type="EC" id="2.7.12.2"/>
    </reaction>
</comment>
<evidence type="ECO:0000256" key="1">
    <source>
        <dbReference type="ARBA" id="ARBA00022679"/>
    </source>
</evidence>
<keyword evidence="4" id="KW-0067">ATP-binding</keyword>
<dbReference type="Gene3D" id="1.10.510.10">
    <property type="entry name" value="Transferase(Phosphotransferase) domain 1"/>
    <property type="match status" value="1"/>
</dbReference>
<dbReference type="PROSITE" id="PS50011">
    <property type="entry name" value="PROTEIN_KINASE_DOM"/>
    <property type="match status" value="1"/>
</dbReference>
<evidence type="ECO:0000256" key="6">
    <source>
        <dbReference type="ARBA" id="ARBA00038999"/>
    </source>
</evidence>
<accession>A0A914DEP9</accession>
<dbReference type="WBParaSite" id="ACRNAN_scaffold2330.g27485.t1">
    <property type="protein sequence ID" value="ACRNAN_scaffold2330.g27485.t1"/>
    <property type="gene ID" value="ACRNAN_scaffold2330.g27485"/>
</dbReference>
<evidence type="ECO:0000256" key="8">
    <source>
        <dbReference type="ARBA" id="ARBA00049299"/>
    </source>
</evidence>
<dbReference type="GO" id="GO:0005524">
    <property type="term" value="F:ATP binding"/>
    <property type="evidence" value="ECO:0007669"/>
    <property type="project" value="UniProtKB-KW"/>
</dbReference>
<evidence type="ECO:0000259" key="10">
    <source>
        <dbReference type="PROSITE" id="PS50011"/>
    </source>
</evidence>
<evidence type="ECO:0000256" key="9">
    <source>
        <dbReference type="ARBA" id="ARBA00051693"/>
    </source>
</evidence>
<dbReference type="SUPFAM" id="SSF56112">
    <property type="entry name" value="Protein kinase-like (PK-like)"/>
    <property type="match status" value="1"/>
</dbReference>
<dbReference type="InterPro" id="IPR008271">
    <property type="entry name" value="Ser/Thr_kinase_AS"/>
</dbReference>
<organism evidence="11 12">
    <name type="scientific">Acrobeloides nanus</name>
    <dbReference type="NCBI Taxonomy" id="290746"/>
    <lineage>
        <taxon>Eukaryota</taxon>
        <taxon>Metazoa</taxon>
        <taxon>Ecdysozoa</taxon>
        <taxon>Nematoda</taxon>
        <taxon>Chromadorea</taxon>
        <taxon>Rhabditida</taxon>
        <taxon>Tylenchina</taxon>
        <taxon>Cephalobomorpha</taxon>
        <taxon>Cephaloboidea</taxon>
        <taxon>Cephalobidae</taxon>
        <taxon>Acrobeloides</taxon>
    </lineage>
</organism>
<dbReference type="Pfam" id="PF00069">
    <property type="entry name" value="Pkinase"/>
    <property type="match status" value="1"/>
</dbReference>
<keyword evidence="1" id="KW-0808">Transferase</keyword>
<dbReference type="AlphaFoldDB" id="A0A914DEP9"/>
<dbReference type="Proteomes" id="UP000887540">
    <property type="component" value="Unplaced"/>
</dbReference>
<keyword evidence="11" id="KW-1185">Reference proteome</keyword>
<comment type="catalytic activity">
    <reaction evidence="7">
        <text>L-seryl-[protein] + ATP = O-phospho-L-seryl-[protein] + ADP + H(+)</text>
        <dbReference type="Rhea" id="RHEA:17989"/>
        <dbReference type="Rhea" id="RHEA-COMP:9863"/>
        <dbReference type="Rhea" id="RHEA-COMP:11604"/>
        <dbReference type="ChEBI" id="CHEBI:15378"/>
        <dbReference type="ChEBI" id="CHEBI:29999"/>
        <dbReference type="ChEBI" id="CHEBI:30616"/>
        <dbReference type="ChEBI" id="CHEBI:83421"/>
        <dbReference type="ChEBI" id="CHEBI:456216"/>
        <dbReference type="EC" id="2.7.12.2"/>
    </reaction>
</comment>
<feature type="domain" description="Protein kinase" evidence="10">
    <location>
        <begin position="1"/>
        <end position="198"/>
    </location>
</feature>
<evidence type="ECO:0000256" key="3">
    <source>
        <dbReference type="ARBA" id="ARBA00022777"/>
    </source>
</evidence>
<dbReference type="InterPro" id="IPR011009">
    <property type="entry name" value="Kinase-like_dom_sf"/>
</dbReference>
<evidence type="ECO:0000256" key="5">
    <source>
        <dbReference type="ARBA" id="ARBA00038035"/>
    </source>
</evidence>
<keyword evidence="2" id="KW-0547">Nucleotide-binding</keyword>
<evidence type="ECO:0000256" key="4">
    <source>
        <dbReference type="ARBA" id="ARBA00022840"/>
    </source>
</evidence>
<evidence type="ECO:0000313" key="12">
    <source>
        <dbReference type="WBParaSite" id="ACRNAN_scaffold2330.g27485.t1"/>
    </source>
</evidence>
<sequence>MDFTARKLYKDVKAVCKNPNARFDEQALIIIAISVLNALYDLKRTYRFIHRDIKPSNILLNSNGEVKLTDLGLVFEDHDIARSEPFGTRIYLAPEIIDEISCRPIDGRYRVEFSSKSDLWSLGITLVEIAKFCHPYEHYSLIKDVYYAVSMEDSPILTQEDGYSVHFSDLVNKCLIKEERRRPTLEDIFESEMIHNYNNLENNKEYTKNFIKDFIIQTNSSEFPEETDSTDSSIIEDTIQQWKSDSTINLMSFIECH</sequence>
<dbReference type="PANTHER" id="PTHR48013">
    <property type="entry name" value="DUAL SPECIFICITY MITOGEN-ACTIVATED PROTEIN KINASE KINASE 5-RELATED"/>
    <property type="match status" value="1"/>
</dbReference>
<reference evidence="12" key="1">
    <citation type="submission" date="2022-11" db="UniProtKB">
        <authorList>
            <consortium name="WormBaseParasite"/>
        </authorList>
    </citation>
    <scope>IDENTIFICATION</scope>
</reference>
<keyword evidence="3" id="KW-0418">Kinase</keyword>
<comment type="similarity">
    <text evidence="5">Belongs to the protein kinase superfamily. STE Ser/Thr protein kinase family. MAP kinase kinase subfamily.</text>
</comment>
<dbReference type="GO" id="GO:0004708">
    <property type="term" value="F:MAP kinase kinase activity"/>
    <property type="evidence" value="ECO:0007669"/>
    <property type="project" value="UniProtKB-EC"/>
</dbReference>
<protein>
    <recommendedName>
        <fullName evidence="6">mitogen-activated protein kinase kinase</fullName>
        <ecNumber evidence="6">2.7.12.2</ecNumber>
    </recommendedName>
</protein>
<dbReference type="SMART" id="SM00220">
    <property type="entry name" value="S_TKc"/>
    <property type="match status" value="1"/>
</dbReference>
<comment type="catalytic activity">
    <reaction evidence="9">
        <text>L-tyrosyl-[protein] + ATP = O-phospho-L-tyrosyl-[protein] + ADP + H(+)</text>
        <dbReference type="Rhea" id="RHEA:10596"/>
        <dbReference type="Rhea" id="RHEA-COMP:10136"/>
        <dbReference type="Rhea" id="RHEA-COMP:20101"/>
        <dbReference type="ChEBI" id="CHEBI:15378"/>
        <dbReference type="ChEBI" id="CHEBI:30616"/>
        <dbReference type="ChEBI" id="CHEBI:46858"/>
        <dbReference type="ChEBI" id="CHEBI:61978"/>
        <dbReference type="ChEBI" id="CHEBI:456216"/>
        <dbReference type="EC" id="2.7.12.2"/>
    </reaction>
</comment>